<dbReference type="EMBL" id="CP022423">
    <property type="protein sequence ID" value="ASM78111.1"/>
    <property type="molecule type" value="Genomic_DNA"/>
</dbReference>
<evidence type="ECO:0000313" key="2">
    <source>
        <dbReference type="Proteomes" id="UP000199729"/>
    </source>
</evidence>
<dbReference type="KEGG" id="vff:VITFI_CDS2333"/>
<dbReference type="Proteomes" id="UP000199729">
    <property type="component" value="Chromosome"/>
</dbReference>
<protein>
    <submittedName>
        <fullName evidence="1">Uncharacterized protein</fullName>
    </submittedName>
</protein>
<evidence type="ECO:0000313" key="1">
    <source>
        <dbReference type="EMBL" id="ASM78111.1"/>
    </source>
</evidence>
<sequence>MAGASGAVLPAMAGLSACGGADDIGTEPVTVAVTFDHIPPAWTLGYSDYTDGTEPSNVTLSLTDTLPAPIQQRAVAISGTNHSDDMYAYIKRPVTGLAPSSVYQAEVSVTLAASVPQGCLGVGGSPGESVYVKTTVSGSEPQTVRQDDGEWVLSIDKGNQAQSGTEGQMLGHIANSATDCQYGTTERKTLRTTTPITVTTDAQGRVWWGLGQDSGYEAGSTLVLLNATLTLSPR</sequence>
<keyword evidence="2" id="KW-1185">Reference proteome</keyword>
<reference evidence="1 2" key="1">
    <citation type="submission" date="2017-07" db="EMBL/GenBank/DDBJ databases">
        <title>Complete Genome Sequence of the cosmetic ferment Vitreoscilla filiformis (ATCC15551).</title>
        <authorList>
            <person name="Contreras S."/>
            <person name="Sagory-Zalkind P."/>
            <person name="Blanquart H."/>
            <person name="Iltis A."/>
            <person name="Morand S.C."/>
        </authorList>
    </citation>
    <scope>NUCLEOTIDE SEQUENCE [LARGE SCALE GENOMIC DNA]</scope>
    <source>
        <strain evidence="1 2">ATCC 15551</strain>
    </source>
</reference>
<dbReference type="AlphaFoldDB" id="A0A221KGG6"/>
<organism evidence="1 2">
    <name type="scientific">Vitreoscilla filiformis</name>
    <dbReference type="NCBI Taxonomy" id="63"/>
    <lineage>
        <taxon>Bacteria</taxon>
        <taxon>Pseudomonadati</taxon>
        <taxon>Pseudomonadota</taxon>
        <taxon>Betaproteobacteria</taxon>
        <taxon>Neisseriales</taxon>
        <taxon>Neisseriaceae</taxon>
        <taxon>Vitreoscilla</taxon>
    </lineage>
</organism>
<accession>A0A221KGG6</accession>
<gene>
    <name evidence="1" type="ORF">VITFI_CDS2333</name>
</gene>
<proteinExistence type="predicted"/>
<name>A0A221KGG6_VITFI</name>